<protein>
    <submittedName>
        <fullName evidence="1">Haloacid dehalogenase-like hydrolase</fullName>
    </submittedName>
</protein>
<accession>A0AA97AFJ6</accession>
<keyword evidence="1" id="KW-0378">Hydrolase</keyword>
<dbReference type="InterPro" id="IPR036412">
    <property type="entry name" value="HAD-like_sf"/>
</dbReference>
<dbReference type="Gene3D" id="3.40.50.1000">
    <property type="entry name" value="HAD superfamily/HAD-like"/>
    <property type="match status" value="1"/>
</dbReference>
<dbReference type="RefSeq" id="WP_316433838.1">
    <property type="nucleotide sequence ID" value="NZ_CP053586.1"/>
</dbReference>
<reference evidence="1" key="1">
    <citation type="submission" date="2020-05" db="EMBL/GenBank/DDBJ databases">
        <authorList>
            <person name="Zhu T."/>
            <person name="Keshari N."/>
            <person name="Lu X."/>
        </authorList>
    </citation>
    <scope>NUCLEOTIDE SEQUENCE</scope>
    <source>
        <strain evidence="1">NK1-12</strain>
    </source>
</reference>
<dbReference type="EMBL" id="CP053586">
    <property type="protein sequence ID" value="WNZ22394.1"/>
    <property type="molecule type" value="Genomic_DNA"/>
</dbReference>
<dbReference type="AlphaFoldDB" id="A0AA97AFJ6"/>
<name>A0AA97AFJ6_9CYAN</name>
<dbReference type="SUPFAM" id="SSF56784">
    <property type="entry name" value="HAD-like"/>
    <property type="match status" value="1"/>
</dbReference>
<dbReference type="GO" id="GO:0016787">
    <property type="term" value="F:hydrolase activity"/>
    <property type="evidence" value="ECO:0007669"/>
    <property type="project" value="UniProtKB-KW"/>
</dbReference>
<dbReference type="InterPro" id="IPR023214">
    <property type="entry name" value="HAD_sf"/>
</dbReference>
<proteinExistence type="predicted"/>
<sequence>MLPTPAHATGDPLPSWNDGEVKQSIIEFVARVTTENSPDFVPVADRIATFDNDGTLWAEQPVVQGMFVLGKLQAMAAADPALTQRQPFQAALEGDVEYFKQAGEAAIMELLTATHSNMTQEQFQQEVQRFFDTSVHPRLNVPYTKVTYKPMIELLEYLRANGFQTWICSGGGIDFMRVFSQSLYGIPPEQVIGSSGKEEFIQQDGKYVIWRLPEILRINDQTGKPIGIDLHIGKRPVFAAGNERTGGDIAMLTYSQGRSGASFQLLINHDDAQREFAYQEPDNASLNAAQTNGWQVVSIKNDWKTVFFQ</sequence>
<dbReference type="CDD" id="cd01427">
    <property type="entry name" value="HAD_like"/>
    <property type="match status" value="1"/>
</dbReference>
<evidence type="ECO:0000313" key="1">
    <source>
        <dbReference type="EMBL" id="WNZ22394.1"/>
    </source>
</evidence>
<dbReference type="Pfam" id="PF12710">
    <property type="entry name" value="HAD"/>
    <property type="match status" value="1"/>
</dbReference>
<organism evidence="1">
    <name type="scientific">Leptolyngbya sp. NK1-12</name>
    <dbReference type="NCBI Taxonomy" id="2547451"/>
    <lineage>
        <taxon>Bacteria</taxon>
        <taxon>Bacillati</taxon>
        <taxon>Cyanobacteriota</taxon>
        <taxon>Cyanophyceae</taxon>
        <taxon>Leptolyngbyales</taxon>
        <taxon>Leptolyngbyaceae</taxon>
        <taxon>Leptolyngbya group</taxon>
        <taxon>Leptolyngbya</taxon>
    </lineage>
</organism>
<gene>
    <name evidence="1" type="ORF">HJG54_05655</name>
</gene>